<dbReference type="AlphaFoldDB" id="A0A0U2U9M9"/>
<sequence length="116" mass="12716">MAISVDGDWYAFTGFGTVEEKGHGKCGNVVYAGNGLKSGSLKLACSADEDPVFSVLQAALKIERRGNLWPSRSASLLIWNNGEAKLFSVNLSEDPLFELITKARSYLLKRKSARYL</sequence>
<dbReference type="Proteomes" id="UP000060778">
    <property type="component" value="Chromosome"/>
</dbReference>
<accession>A0A0U2U9M9</accession>
<dbReference type="KEGG" id="iis:EYM_06655"/>
<keyword evidence="2" id="KW-1185">Reference proteome</keyword>
<gene>
    <name evidence="1" type="ORF">EYM_06655</name>
</gene>
<dbReference type="InterPro" id="IPR029055">
    <property type="entry name" value="Ntn_hydrolases_N"/>
</dbReference>
<evidence type="ECO:0000313" key="1">
    <source>
        <dbReference type="EMBL" id="ALU12708.1"/>
    </source>
</evidence>
<dbReference type="EMBL" id="CP006867">
    <property type="protein sequence ID" value="ALU12708.1"/>
    <property type="molecule type" value="Genomic_DNA"/>
</dbReference>
<dbReference type="STRING" id="940295.EYM_06655"/>
<organism evidence="1 2">
    <name type="scientific">Ignicoccus islandicus DSM 13165</name>
    <dbReference type="NCBI Taxonomy" id="940295"/>
    <lineage>
        <taxon>Archaea</taxon>
        <taxon>Thermoproteota</taxon>
        <taxon>Thermoprotei</taxon>
        <taxon>Desulfurococcales</taxon>
        <taxon>Desulfurococcaceae</taxon>
        <taxon>Ignicoccus</taxon>
    </lineage>
</organism>
<name>A0A0U2U9M9_9CREN</name>
<protein>
    <submittedName>
        <fullName evidence="1">Uncharacterized protein</fullName>
    </submittedName>
</protein>
<reference evidence="1 2" key="1">
    <citation type="submission" date="2013-11" db="EMBL/GenBank/DDBJ databases">
        <title>Comparative genomics of Ignicoccus.</title>
        <authorList>
            <person name="Podar M."/>
        </authorList>
    </citation>
    <scope>NUCLEOTIDE SEQUENCE [LARGE SCALE GENOMIC DNA]</scope>
    <source>
        <strain evidence="1 2">DSM 13165</strain>
    </source>
</reference>
<evidence type="ECO:0000313" key="2">
    <source>
        <dbReference type="Proteomes" id="UP000060778"/>
    </source>
</evidence>
<proteinExistence type="predicted"/>
<dbReference type="SUPFAM" id="SSF56235">
    <property type="entry name" value="N-terminal nucleophile aminohydrolases (Ntn hydrolases)"/>
    <property type="match status" value="1"/>
</dbReference>